<evidence type="ECO:0000256" key="5">
    <source>
        <dbReference type="SAM" id="MobiDB-lite"/>
    </source>
</evidence>
<dbReference type="HOGENOM" id="CLU_1343133_0_0_1"/>
<evidence type="ECO:0000313" key="7">
    <source>
        <dbReference type="EMBL" id="EFW18614.1"/>
    </source>
</evidence>
<sequence length="204" mass="23006">MTPQESPNPKNLPNRGEEYLRLFPRLIHNWFPPALYVPAAYSRQLIFHVSGTSMPISPAAMDYCDTDWYNERTYIPLVLPIARPEPSDPKSEFTASTPGPPPLLPPASDESYLGIQRSKVETDEHHHQAMYAQHLPDGPKPRTRSRTGCWTCRSRRIKCDEKRPFCTSCVTRGLKCAGYKVRLKWGNGVASRGALKGRSIPSQS</sequence>
<keyword evidence="4" id="KW-0539">Nucleus</keyword>
<accession>E9D532</accession>
<proteinExistence type="predicted"/>
<name>E9D532_COCPS</name>
<dbReference type="VEuPathDB" id="FungiDB:D8B26_002761"/>
<dbReference type="Pfam" id="PF00172">
    <property type="entry name" value="Zn_clus"/>
    <property type="match status" value="1"/>
</dbReference>
<dbReference type="SMART" id="SM00066">
    <property type="entry name" value="GAL4"/>
    <property type="match status" value="1"/>
</dbReference>
<dbReference type="GO" id="GO:0000981">
    <property type="term" value="F:DNA-binding transcription factor activity, RNA polymerase II-specific"/>
    <property type="evidence" value="ECO:0007669"/>
    <property type="project" value="InterPro"/>
</dbReference>
<dbReference type="PANTHER" id="PTHR31069:SF32">
    <property type="entry name" value="ARGININE METABOLISM REGULATION PROTEIN II"/>
    <property type="match status" value="1"/>
</dbReference>
<dbReference type="EMBL" id="GL636492">
    <property type="protein sequence ID" value="EFW18614.1"/>
    <property type="molecule type" value="Genomic_DNA"/>
</dbReference>
<dbReference type="InterPro" id="IPR001138">
    <property type="entry name" value="Zn2Cys6_DnaBD"/>
</dbReference>
<dbReference type="Gene3D" id="4.10.240.10">
    <property type="entry name" value="Zn(2)-C6 fungal-type DNA-binding domain"/>
    <property type="match status" value="1"/>
</dbReference>
<dbReference type="CDD" id="cd00067">
    <property type="entry name" value="GAL4"/>
    <property type="match status" value="1"/>
</dbReference>
<keyword evidence="1" id="KW-0805">Transcription regulation</keyword>
<reference evidence="8" key="2">
    <citation type="submission" date="2010-03" db="EMBL/GenBank/DDBJ databases">
        <title>The genome sequence of Coccidioides posadasii strain Silveira.</title>
        <authorList>
            <consortium name="The Broad Institute Genome Sequencing Center for Infectious Disease"/>
            <person name="Neafsey D."/>
            <person name="Orbach M."/>
            <person name="Henn M.R."/>
            <person name="Cole G.T."/>
            <person name="Galgiani J."/>
            <person name="Gardner M.J."/>
            <person name="Kirkland T.N."/>
            <person name="Taylor J.W."/>
            <person name="Young S.K."/>
            <person name="Zeng Q."/>
            <person name="Koehrsen M."/>
            <person name="Alvarado L."/>
            <person name="Berlin A."/>
            <person name="Borenstein D."/>
            <person name="Chapman S.B."/>
            <person name="Chen Z."/>
            <person name="Engels R."/>
            <person name="Freedman E."/>
            <person name="Gellesch M."/>
            <person name="Goldberg J."/>
            <person name="Griggs A."/>
            <person name="Gujja S."/>
            <person name="Heilman E."/>
            <person name="Heiman D."/>
            <person name="Howarth C."/>
            <person name="Jen D."/>
            <person name="Larson L."/>
            <person name="Mehta T."/>
            <person name="Neiman D."/>
            <person name="Park D."/>
            <person name="Pearson M."/>
            <person name="Richards J."/>
            <person name="Roberts A."/>
            <person name="Saif S."/>
            <person name="Shea T."/>
            <person name="Shenoy N."/>
            <person name="Sisk P."/>
            <person name="Stolte C."/>
            <person name="Sykes S."/>
            <person name="Walk T."/>
            <person name="White J."/>
            <person name="Yandava C."/>
            <person name="Haas B."/>
            <person name="Nusbaum C."/>
            <person name="Birren B."/>
        </authorList>
    </citation>
    <scope>NUCLEOTIDE SEQUENCE [LARGE SCALE GENOMIC DNA]</scope>
    <source>
        <strain evidence="8">RMSCC 757 / Silveira</strain>
    </source>
</reference>
<dbReference type="InterPro" id="IPR050675">
    <property type="entry name" value="OAF3"/>
</dbReference>
<dbReference type="STRING" id="443226.E9D532"/>
<dbReference type="GO" id="GO:0008270">
    <property type="term" value="F:zinc ion binding"/>
    <property type="evidence" value="ECO:0007669"/>
    <property type="project" value="InterPro"/>
</dbReference>
<gene>
    <name evidence="7" type="ORF">CPSG_05300</name>
</gene>
<dbReference type="GO" id="GO:0003677">
    <property type="term" value="F:DNA binding"/>
    <property type="evidence" value="ECO:0007669"/>
    <property type="project" value="UniProtKB-KW"/>
</dbReference>
<evidence type="ECO:0000313" key="8">
    <source>
        <dbReference type="Proteomes" id="UP000002497"/>
    </source>
</evidence>
<keyword evidence="8" id="KW-1185">Reference proteome</keyword>
<dbReference type="AlphaFoldDB" id="E9D532"/>
<dbReference type="OrthoDB" id="416217at2759"/>
<dbReference type="SUPFAM" id="SSF57701">
    <property type="entry name" value="Zn2/Cys6 DNA-binding domain"/>
    <property type="match status" value="1"/>
</dbReference>
<evidence type="ECO:0000256" key="2">
    <source>
        <dbReference type="ARBA" id="ARBA00023125"/>
    </source>
</evidence>
<dbReference type="InterPro" id="IPR036864">
    <property type="entry name" value="Zn2-C6_fun-type_DNA-bd_sf"/>
</dbReference>
<dbReference type="PROSITE" id="PS50048">
    <property type="entry name" value="ZN2_CY6_FUNGAL_2"/>
    <property type="match status" value="1"/>
</dbReference>
<feature type="domain" description="Zn(2)-C6 fungal-type" evidence="6">
    <location>
        <begin position="148"/>
        <end position="176"/>
    </location>
</feature>
<keyword evidence="2" id="KW-0238">DNA-binding</keyword>
<dbReference type="Proteomes" id="UP000002497">
    <property type="component" value="Unassembled WGS sequence"/>
</dbReference>
<evidence type="ECO:0000259" key="6">
    <source>
        <dbReference type="PROSITE" id="PS50048"/>
    </source>
</evidence>
<dbReference type="VEuPathDB" id="FungiDB:CPSG_05300"/>
<evidence type="ECO:0000256" key="1">
    <source>
        <dbReference type="ARBA" id="ARBA00023015"/>
    </source>
</evidence>
<evidence type="ECO:0000256" key="3">
    <source>
        <dbReference type="ARBA" id="ARBA00023163"/>
    </source>
</evidence>
<dbReference type="PROSITE" id="PS00463">
    <property type="entry name" value="ZN2_CY6_FUNGAL_1"/>
    <property type="match status" value="1"/>
</dbReference>
<feature type="region of interest" description="Disordered" evidence="5">
    <location>
        <begin position="86"/>
        <end position="105"/>
    </location>
</feature>
<protein>
    <submittedName>
        <fullName evidence="7">Predicted protein</fullName>
    </submittedName>
</protein>
<keyword evidence="3" id="KW-0804">Transcription</keyword>
<dbReference type="PANTHER" id="PTHR31069">
    <property type="entry name" value="OLEATE-ACTIVATED TRANSCRIPTION FACTOR 1-RELATED"/>
    <property type="match status" value="1"/>
</dbReference>
<evidence type="ECO:0000256" key="4">
    <source>
        <dbReference type="ARBA" id="ARBA00023242"/>
    </source>
</evidence>
<organism evidence="8">
    <name type="scientific">Coccidioides posadasii (strain RMSCC 757 / Silveira)</name>
    <name type="common">Valley fever fungus</name>
    <dbReference type="NCBI Taxonomy" id="443226"/>
    <lineage>
        <taxon>Eukaryota</taxon>
        <taxon>Fungi</taxon>
        <taxon>Dikarya</taxon>
        <taxon>Ascomycota</taxon>
        <taxon>Pezizomycotina</taxon>
        <taxon>Eurotiomycetes</taxon>
        <taxon>Eurotiomycetidae</taxon>
        <taxon>Onygenales</taxon>
        <taxon>Onygenaceae</taxon>
        <taxon>Coccidioides</taxon>
    </lineage>
</organism>
<reference evidence="8" key="1">
    <citation type="journal article" date="2010" name="Genome Res.">
        <title>Population genomic sequencing of Coccidioides fungi reveals recent hybridization and transposon control.</title>
        <authorList>
            <person name="Neafsey D.E."/>
            <person name="Barker B.M."/>
            <person name="Sharpton T.J."/>
            <person name="Stajich J.E."/>
            <person name="Park D.J."/>
            <person name="Whiston E."/>
            <person name="Hung C.-Y."/>
            <person name="McMahan C."/>
            <person name="White J."/>
            <person name="Sykes S."/>
            <person name="Heiman D."/>
            <person name="Young S."/>
            <person name="Zeng Q."/>
            <person name="Abouelleil A."/>
            <person name="Aftuck L."/>
            <person name="Bessette D."/>
            <person name="Brown A."/>
            <person name="FitzGerald M."/>
            <person name="Lui A."/>
            <person name="Macdonald J.P."/>
            <person name="Priest M."/>
            <person name="Orbach M.J."/>
            <person name="Galgiani J.N."/>
            <person name="Kirkland T.N."/>
            <person name="Cole G.T."/>
            <person name="Birren B.W."/>
            <person name="Henn M.R."/>
            <person name="Taylor J.W."/>
            <person name="Rounsley S.D."/>
        </authorList>
    </citation>
    <scope>NUCLEOTIDE SEQUENCE [LARGE SCALE GENOMIC DNA]</scope>
    <source>
        <strain evidence="8">RMSCC 757 / Silveira</strain>
    </source>
</reference>